<dbReference type="Pfam" id="PF07690">
    <property type="entry name" value="MFS_1"/>
    <property type="match status" value="1"/>
</dbReference>
<proteinExistence type="inferred from homology"/>
<keyword evidence="4 12" id="KW-0812">Transmembrane</keyword>
<comment type="subcellular location">
    <subcellularLocation>
        <location evidence="1">Membrane</location>
        <topology evidence="1">Multi-pass membrane protein</topology>
    </subcellularLocation>
</comment>
<dbReference type="InterPro" id="IPR050382">
    <property type="entry name" value="MFS_Na/Anion_cotransporter"/>
</dbReference>
<dbReference type="InterPro" id="IPR036259">
    <property type="entry name" value="MFS_trans_sf"/>
</dbReference>
<dbReference type="Gene3D" id="1.20.1250.20">
    <property type="entry name" value="MFS general substrate transporter like domains"/>
    <property type="match status" value="2"/>
</dbReference>
<evidence type="ECO:0000256" key="5">
    <source>
        <dbReference type="ARBA" id="ARBA00022847"/>
    </source>
</evidence>
<sequence length="501" mass="55435">MPFFSLLLCFKVASRSPSLTITKGLGKFSLAQGLTGGKRYAWYGVRHTQVLLCFLLLSIAYSMRVNLSVAIVAMTDKTTSPNPDIPTYDWDDKSVVLSSFFWGYVVLQVFAGQFGKMYGPRWFLVVSMVVNSIVCILTPVIADNLGSKGVMGCRVIQGLFQGFIFPSVHNILGKWAPTPERSRLGTFVYSGKKGSSFGTIIAMPITGLISASWVGWPVSFYVFGSMGLLWVVLWVLLGSNSPQDHKSITEEERYYIEVSLGQQDHKIVPTPWKAIVTSMPMWAVIVGNFGQNWGYATLLTEIPNYMNKIMNFDMQSNSLLSAAPYLALWILCFVFGPISDYLINNKILSRGTVRKIFNTIGTCGPAIALVALGFVPNDQSTLSVVLLILVVGINAAVFCGFQVNHIDLAPNHAGTMMGITNGFSNIFSIIAPLVVQVVVYDETDKSLWRIIFIISSCIYVASAIFYIIFAAGEIQYWNDAIEPESTTENDDKLENEERTKF</sequence>
<dbReference type="AlphaFoldDB" id="A0A8J6HWB0"/>
<dbReference type="InterPro" id="IPR011701">
    <property type="entry name" value="MFS"/>
</dbReference>
<dbReference type="GO" id="GO:0015293">
    <property type="term" value="F:symporter activity"/>
    <property type="evidence" value="ECO:0007669"/>
    <property type="project" value="UniProtKB-KW"/>
</dbReference>
<dbReference type="PANTHER" id="PTHR11662:SF280">
    <property type="entry name" value="FI21844P1-RELATED"/>
    <property type="match status" value="1"/>
</dbReference>
<dbReference type="SUPFAM" id="SSF103473">
    <property type="entry name" value="MFS general substrate transporter"/>
    <property type="match status" value="1"/>
</dbReference>
<feature type="transmembrane region" description="Helical" evidence="12">
    <location>
        <begin position="154"/>
        <end position="173"/>
    </location>
</feature>
<feature type="transmembrane region" description="Helical" evidence="12">
    <location>
        <begin position="423"/>
        <end position="440"/>
    </location>
</feature>
<feature type="transmembrane region" description="Helical" evidence="12">
    <location>
        <begin position="382"/>
        <end position="403"/>
    </location>
</feature>
<keyword evidence="7" id="KW-0915">Sodium</keyword>
<keyword evidence="8 12" id="KW-0472">Membrane</keyword>
<name>A0A8J6HWB0_TENMO</name>
<evidence type="ECO:0000256" key="7">
    <source>
        <dbReference type="ARBA" id="ARBA00023053"/>
    </source>
</evidence>
<feature type="transmembrane region" description="Helical" evidence="12">
    <location>
        <begin position="50"/>
        <end position="75"/>
    </location>
</feature>
<dbReference type="PROSITE" id="PS50850">
    <property type="entry name" value="MFS"/>
    <property type="match status" value="1"/>
</dbReference>
<evidence type="ECO:0000256" key="9">
    <source>
        <dbReference type="ARBA" id="ARBA00023201"/>
    </source>
</evidence>
<dbReference type="GO" id="GO:0006820">
    <property type="term" value="P:monoatomic anion transport"/>
    <property type="evidence" value="ECO:0007669"/>
    <property type="project" value="TreeGrafter"/>
</dbReference>
<reference evidence="14" key="2">
    <citation type="submission" date="2021-08" db="EMBL/GenBank/DDBJ databases">
        <authorList>
            <person name="Eriksson T."/>
        </authorList>
    </citation>
    <scope>NUCLEOTIDE SEQUENCE</scope>
    <source>
        <strain evidence="14">Stoneville</strain>
        <tissue evidence="14">Whole head</tissue>
    </source>
</reference>
<protein>
    <recommendedName>
        <fullName evidence="11">Putative inorganic phosphate cotransporter</fullName>
    </recommendedName>
</protein>
<feature type="transmembrane region" description="Helical" evidence="12">
    <location>
        <begin position="95"/>
        <end position="115"/>
    </location>
</feature>
<accession>A0A8J6HWB0</accession>
<gene>
    <name evidence="14" type="ORF">GEV33_002064</name>
</gene>
<evidence type="ECO:0000256" key="6">
    <source>
        <dbReference type="ARBA" id="ARBA00022989"/>
    </source>
</evidence>
<keyword evidence="9" id="KW-0739">Sodium transport</keyword>
<feature type="transmembrane region" description="Helical" evidence="12">
    <location>
        <begin position="356"/>
        <end position="375"/>
    </location>
</feature>
<dbReference type="PANTHER" id="PTHR11662">
    <property type="entry name" value="SOLUTE CARRIER FAMILY 17"/>
    <property type="match status" value="1"/>
</dbReference>
<keyword evidence="9" id="KW-0406">Ion transport</keyword>
<evidence type="ECO:0000256" key="3">
    <source>
        <dbReference type="ARBA" id="ARBA00022448"/>
    </source>
</evidence>
<evidence type="ECO:0000313" key="14">
    <source>
        <dbReference type="EMBL" id="KAH0820728.1"/>
    </source>
</evidence>
<evidence type="ECO:0000259" key="13">
    <source>
        <dbReference type="PROSITE" id="PS50850"/>
    </source>
</evidence>
<dbReference type="FunFam" id="1.20.1250.20:FF:000144">
    <property type="entry name" value="Picot, isoform B"/>
    <property type="match status" value="1"/>
</dbReference>
<feature type="transmembrane region" description="Helical" evidence="12">
    <location>
        <begin position="194"/>
        <end position="214"/>
    </location>
</feature>
<dbReference type="GO" id="GO:0006814">
    <property type="term" value="P:sodium ion transport"/>
    <property type="evidence" value="ECO:0007669"/>
    <property type="project" value="UniProtKB-KW"/>
</dbReference>
<dbReference type="GO" id="GO:0016020">
    <property type="term" value="C:membrane"/>
    <property type="evidence" value="ECO:0007669"/>
    <property type="project" value="UniProtKB-SubCell"/>
</dbReference>
<evidence type="ECO:0000256" key="1">
    <source>
        <dbReference type="ARBA" id="ARBA00004141"/>
    </source>
</evidence>
<keyword evidence="6 12" id="KW-1133">Transmembrane helix</keyword>
<feature type="transmembrane region" description="Helical" evidence="12">
    <location>
        <begin position="220"/>
        <end position="237"/>
    </location>
</feature>
<keyword evidence="15" id="KW-1185">Reference proteome</keyword>
<reference evidence="14" key="1">
    <citation type="journal article" date="2020" name="J Insects Food Feed">
        <title>The yellow mealworm (Tenebrio molitor) genome: a resource for the emerging insects as food and feed industry.</title>
        <authorList>
            <person name="Eriksson T."/>
            <person name="Andere A."/>
            <person name="Kelstrup H."/>
            <person name="Emery V."/>
            <person name="Picard C."/>
        </authorList>
    </citation>
    <scope>NUCLEOTIDE SEQUENCE</scope>
    <source>
        <strain evidence="14">Stoneville</strain>
        <tissue evidence="14">Whole head</tissue>
    </source>
</reference>
<comment type="caution">
    <text evidence="14">The sequence shown here is derived from an EMBL/GenBank/DDBJ whole genome shotgun (WGS) entry which is preliminary data.</text>
</comment>
<evidence type="ECO:0000256" key="4">
    <source>
        <dbReference type="ARBA" id="ARBA00022692"/>
    </source>
</evidence>
<dbReference type="Proteomes" id="UP000719412">
    <property type="component" value="Unassembled WGS sequence"/>
</dbReference>
<feature type="transmembrane region" description="Helical" evidence="12">
    <location>
        <begin position="122"/>
        <end position="142"/>
    </location>
</feature>
<comment type="similarity">
    <text evidence="2">Belongs to the major facilitator superfamily. Sodium/anion cotransporter family.</text>
</comment>
<feature type="domain" description="Major facilitator superfamily (MFS) profile" evidence="13">
    <location>
        <begin position="48"/>
        <end position="474"/>
    </location>
</feature>
<comment type="function">
    <text evidence="10">May be an inorganic phosphate cotransporter.</text>
</comment>
<evidence type="ECO:0000256" key="10">
    <source>
        <dbReference type="ARBA" id="ARBA00054632"/>
    </source>
</evidence>
<evidence type="ECO:0000256" key="2">
    <source>
        <dbReference type="ARBA" id="ARBA00008586"/>
    </source>
</evidence>
<dbReference type="CDD" id="cd17318">
    <property type="entry name" value="MFS_SLC17"/>
    <property type="match status" value="1"/>
</dbReference>
<keyword evidence="5" id="KW-0769">Symport</keyword>
<feature type="transmembrane region" description="Helical" evidence="12">
    <location>
        <begin position="447"/>
        <end position="469"/>
    </location>
</feature>
<evidence type="ECO:0000256" key="8">
    <source>
        <dbReference type="ARBA" id="ARBA00023136"/>
    </source>
</evidence>
<feature type="transmembrane region" description="Helical" evidence="12">
    <location>
        <begin position="318"/>
        <end position="336"/>
    </location>
</feature>
<dbReference type="FunFam" id="1.20.1250.20:FF:000003">
    <property type="entry name" value="Solute carrier family 17 member 3"/>
    <property type="match status" value="1"/>
</dbReference>
<organism evidence="14 15">
    <name type="scientific">Tenebrio molitor</name>
    <name type="common">Yellow mealworm beetle</name>
    <dbReference type="NCBI Taxonomy" id="7067"/>
    <lineage>
        <taxon>Eukaryota</taxon>
        <taxon>Metazoa</taxon>
        <taxon>Ecdysozoa</taxon>
        <taxon>Arthropoda</taxon>
        <taxon>Hexapoda</taxon>
        <taxon>Insecta</taxon>
        <taxon>Pterygota</taxon>
        <taxon>Neoptera</taxon>
        <taxon>Endopterygota</taxon>
        <taxon>Coleoptera</taxon>
        <taxon>Polyphaga</taxon>
        <taxon>Cucujiformia</taxon>
        <taxon>Tenebrionidae</taxon>
        <taxon>Tenebrio</taxon>
    </lineage>
</organism>
<evidence type="ECO:0000256" key="12">
    <source>
        <dbReference type="SAM" id="Phobius"/>
    </source>
</evidence>
<evidence type="ECO:0000313" key="15">
    <source>
        <dbReference type="Proteomes" id="UP000719412"/>
    </source>
</evidence>
<evidence type="ECO:0000256" key="11">
    <source>
        <dbReference type="ARBA" id="ARBA00068450"/>
    </source>
</evidence>
<keyword evidence="3" id="KW-0813">Transport</keyword>
<dbReference type="EMBL" id="JABDTM020011004">
    <property type="protein sequence ID" value="KAH0820728.1"/>
    <property type="molecule type" value="Genomic_DNA"/>
</dbReference>
<dbReference type="InterPro" id="IPR020846">
    <property type="entry name" value="MFS_dom"/>
</dbReference>